<name>A0AAV4B247_9GAST</name>
<feature type="compositionally biased region" description="Acidic residues" evidence="1">
    <location>
        <begin position="179"/>
        <end position="191"/>
    </location>
</feature>
<dbReference type="AlphaFoldDB" id="A0AAV4B247"/>
<keyword evidence="3" id="KW-1185">Reference proteome</keyword>
<evidence type="ECO:0000313" key="3">
    <source>
        <dbReference type="Proteomes" id="UP000735302"/>
    </source>
</evidence>
<organism evidence="2 3">
    <name type="scientific">Plakobranchus ocellatus</name>
    <dbReference type="NCBI Taxonomy" id="259542"/>
    <lineage>
        <taxon>Eukaryota</taxon>
        <taxon>Metazoa</taxon>
        <taxon>Spiralia</taxon>
        <taxon>Lophotrochozoa</taxon>
        <taxon>Mollusca</taxon>
        <taxon>Gastropoda</taxon>
        <taxon>Heterobranchia</taxon>
        <taxon>Euthyneura</taxon>
        <taxon>Panpulmonata</taxon>
        <taxon>Sacoglossa</taxon>
        <taxon>Placobranchoidea</taxon>
        <taxon>Plakobranchidae</taxon>
        <taxon>Plakobranchus</taxon>
    </lineage>
</organism>
<proteinExistence type="predicted"/>
<accession>A0AAV4B247</accession>
<reference evidence="2 3" key="1">
    <citation type="journal article" date="2021" name="Elife">
        <title>Chloroplast acquisition without the gene transfer in kleptoplastic sea slugs, Plakobranchus ocellatus.</title>
        <authorList>
            <person name="Maeda T."/>
            <person name="Takahashi S."/>
            <person name="Yoshida T."/>
            <person name="Shimamura S."/>
            <person name="Takaki Y."/>
            <person name="Nagai Y."/>
            <person name="Toyoda A."/>
            <person name="Suzuki Y."/>
            <person name="Arimoto A."/>
            <person name="Ishii H."/>
            <person name="Satoh N."/>
            <person name="Nishiyama T."/>
            <person name="Hasebe M."/>
            <person name="Maruyama T."/>
            <person name="Minagawa J."/>
            <person name="Obokata J."/>
            <person name="Shigenobu S."/>
        </authorList>
    </citation>
    <scope>NUCLEOTIDE SEQUENCE [LARGE SCALE GENOMIC DNA]</scope>
</reference>
<evidence type="ECO:0000256" key="1">
    <source>
        <dbReference type="SAM" id="MobiDB-lite"/>
    </source>
</evidence>
<sequence>MWRFRSRERRRWDLQGQFKSPGQGLRGQQFGRQQYLGGQGYQFGPGSYPGTPVHPGQQGYPGQMGMERRISSAGSEGDSFLQGQGEESYDYQQFASDDSRDTQHSVGGDPNQTQAGFHGAFGNGGQSNASQTQSGNKFSSDPGGGGGESGATGQQQQQGPPDIKVEALPVPFMSTNEFELIEIDPDEEEDI</sequence>
<evidence type="ECO:0000313" key="2">
    <source>
        <dbReference type="EMBL" id="GFO13612.1"/>
    </source>
</evidence>
<feature type="compositionally biased region" description="Low complexity" evidence="1">
    <location>
        <begin position="55"/>
        <end position="65"/>
    </location>
</feature>
<dbReference type="EMBL" id="BLXT01004491">
    <property type="protein sequence ID" value="GFO13612.1"/>
    <property type="molecule type" value="Genomic_DNA"/>
</dbReference>
<evidence type="ECO:0008006" key="4">
    <source>
        <dbReference type="Google" id="ProtNLM"/>
    </source>
</evidence>
<feature type="compositionally biased region" description="Polar residues" evidence="1">
    <location>
        <begin position="126"/>
        <end position="139"/>
    </location>
</feature>
<feature type="region of interest" description="Disordered" evidence="1">
    <location>
        <begin position="45"/>
        <end position="191"/>
    </location>
</feature>
<protein>
    <recommendedName>
        <fullName evidence="4">Bindin</fullName>
    </recommendedName>
</protein>
<gene>
    <name evidence="2" type="ORF">PoB_004011700</name>
</gene>
<comment type="caution">
    <text evidence="2">The sequence shown here is derived from an EMBL/GenBank/DDBJ whole genome shotgun (WGS) entry which is preliminary data.</text>
</comment>
<dbReference type="Proteomes" id="UP000735302">
    <property type="component" value="Unassembled WGS sequence"/>
</dbReference>